<keyword evidence="4" id="KW-1185">Reference proteome</keyword>
<dbReference type="PANTHER" id="PTHR43056">
    <property type="entry name" value="PEPTIDASE S9 PROLYL OLIGOPEPTIDASE"/>
    <property type="match status" value="1"/>
</dbReference>
<dbReference type="RefSeq" id="WP_185799924.1">
    <property type="nucleotide sequence ID" value="NZ_JACJVJ010000001.1"/>
</dbReference>
<dbReference type="NCBIfam" id="TIGR00976">
    <property type="entry name" value="CocE_NonD"/>
    <property type="match status" value="2"/>
</dbReference>
<dbReference type="EMBL" id="JACJVJ010000001">
    <property type="protein sequence ID" value="MBC2776657.1"/>
    <property type="molecule type" value="Genomic_DNA"/>
</dbReference>
<feature type="domain" description="Xaa-Pro dipeptidyl-peptidase C-terminal" evidence="2">
    <location>
        <begin position="305"/>
        <end position="544"/>
    </location>
</feature>
<name>A0A842HW55_9SPHN</name>
<gene>
    <name evidence="3" type="ORF">H6P80_03385</name>
</gene>
<dbReference type="GO" id="GO:0008239">
    <property type="term" value="F:dipeptidyl-peptidase activity"/>
    <property type="evidence" value="ECO:0007669"/>
    <property type="project" value="InterPro"/>
</dbReference>
<dbReference type="Gene3D" id="2.60.120.260">
    <property type="entry name" value="Galactose-binding domain-like"/>
    <property type="match status" value="1"/>
</dbReference>
<dbReference type="InterPro" id="IPR005674">
    <property type="entry name" value="CocE/Ser_esterase"/>
</dbReference>
<protein>
    <submittedName>
        <fullName evidence="3">CocE/NonD family hydrolase</fullName>
    </submittedName>
</protein>
<dbReference type="Gene3D" id="1.10.3020.20">
    <property type="match status" value="1"/>
</dbReference>
<keyword evidence="1 3" id="KW-0378">Hydrolase</keyword>
<dbReference type="InterPro" id="IPR029058">
    <property type="entry name" value="AB_hydrolase_fold"/>
</dbReference>
<accession>A0A842HW55</accession>
<evidence type="ECO:0000256" key="1">
    <source>
        <dbReference type="ARBA" id="ARBA00022801"/>
    </source>
</evidence>
<dbReference type="SMART" id="SM00939">
    <property type="entry name" value="PepX_C"/>
    <property type="match status" value="1"/>
</dbReference>
<proteinExistence type="predicted"/>
<dbReference type="Pfam" id="PF02129">
    <property type="entry name" value="Peptidase_S15"/>
    <property type="match status" value="1"/>
</dbReference>
<dbReference type="InterPro" id="IPR013736">
    <property type="entry name" value="Xaa-Pro_dipept_C"/>
</dbReference>
<dbReference type="InterPro" id="IPR050585">
    <property type="entry name" value="Xaa-Pro_dipeptidyl-ppase/CocE"/>
</dbReference>
<dbReference type="PANTHER" id="PTHR43056:SF10">
    <property type="entry name" value="COCE_NOND FAMILY, PUTATIVE (AFU_ORTHOLOGUE AFUA_7G00600)-RELATED"/>
    <property type="match status" value="1"/>
</dbReference>
<dbReference type="AlphaFoldDB" id="A0A842HW55"/>
<dbReference type="SUPFAM" id="SSF53474">
    <property type="entry name" value="alpha/beta-Hydrolases"/>
    <property type="match status" value="1"/>
</dbReference>
<dbReference type="InterPro" id="IPR008979">
    <property type="entry name" value="Galactose-bd-like_sf"/>
</dbReference>
<dbReference type="SUPFAM" id="SSF49785">
    <property type="entry name" value="Galactose-binding domain-like"/>
    <property type="match status" value="1"/>
</dbReference>
<dbReference type="Proteomes" id="UP000564378">
    <property type="component" value="Unassembled WGS sequence"/>
</dbReference>
<dbReference type="Gene3D" id="3.40.50.1820">
    <property type="entry name" value="alpha/beta hydrolase"/>
    <property type="match status" value="1"/>
</dbReference>
<evidence type="ECO:0000259" key="2">
    <source>
        <dbReference type="SMART" id="SM00939"/>
    </source>
</evidence>
<organism evidence="3 4">
    <name type="scientific">Parasphingopyxis marina</name>
    <dbReference type="NCBI Taxonomy" id="2761622"/>
    <lineage>
        <taxon>Bacteria</taxon>
        <taxon>Pseudomonadati</taxon>
        <taxon>Pseudomonadota</taxon>
        <taxon>Alphaproteobacteria</taxon>
        <taxon>Sphingomonadales</taxon>
        <taxon>Sphingomonadaceae</taxon>
        <taxon>Parasphingopyxis</taxon>
    </lineage>
</organism>
<dbReference type="Pfam" id="PF08530">
    <property type="entry name" value="PepX_C"/>
    <property type="match status" value="1"/>
</dbReference>
<comment type="caution">
    <text evidence="3">The sequence shown here is derived from an EMBL/GenBank/DDBJ whole genome shotgun (WGS) entry which is preliminary data.</text>
</comment>
<evidence type="ECO:0000313" key="3">
    <source>
        <dbReference type="EMBL" id="MBC2776657.1"/>
    </source>
</evidence>
<sequence>MGSYLERLREPLNSPEYRDGRPRKYERIVRDGMIIERDVEVPTRFGFTIYIDLFRPADESRPVPPLVVWTPYGKHDPTPLGKLYPASGVLEEWQSDLCIFEAPDPAYWVPRGYAVIHAETPGNWYANTEGGYFTPREAEAHYDLIEWAGTQDWSNGKVGLSGVSYLASAQWRVAALNPPHLAAINPWEGWSDTFNDIVRHGGIPETYFWPHIQVRWGVSDHKVEDLWALTREHLFFDDYWKSKVPEFSNIDVPAYVVSSWSDHGVHTRGTLEGFKRIASPQKWLEIHGSKKWAYFYEPQSIARQSAFFDHFLKGEDSEITQWPAVRLHVRDRHGVATQKTAAAWPVENTDYRRLYLDAGEGSLNGEVPAEKCSVSYDPLDDAQEANFDYRFEEDAELVGHMKLCLHVSADEADDMDLFVTIEKLDGGTSKTGFTHYAFFEDGPVAFGWLRLSRRELDPGQSTEYQPILTNATEQKVAPGEVVEAHVEILPSGTRFSAGDVLRLRVKGRDIYNYPKPMLYMRHEDTVNIGTNRIHTGPGAESYLLVPMVTLAEELADAQ</sequence>
<evidence type="ECO:0000313" key="4">
    <source>
        <dbReference type="Proteomes" id="UP000564378"/>
    </source>
</evidence>
<dbReference type="InterPro" id="IPR000383">
    <property type="entry name" value="Xaa-Pro-like_dom"/>
</dbReference>
<reference evidence="3 4" key="1">
    <citation type="submission" date="2020-08" db="EMBL/GenBank/DDBJ databases">
        <title>Draft genome sequence of Parasphingopyxis sp. GrpM-11.</title>
        <authorList>
            <person name="Oh J."/>
            <person name="Roh D.-H."/>
        </authorList>
    </citation>
    <scope>NUCLEOTIDE SEQUENCE [LARGE SCALE GENOMIC DNA]</scope>
    <source>
        <strain evidence="3 4">GrpM-11</strain>
    </source>
</reference>